<gene>
    <name evidence="2" type="ORF">HF875_02895</name>
</gene>
<sequence length="285" mass="32696">MKNSINILDNVFVIQRIVDPKHKKIITLDNDIKIDNDHKCFEFWKTGAACCNCISMRALNENSSFSKLEYVDEKLYMVISAPVNIEGDIYIVELIKDVTNDTMFSTYTNKTVNELTSEINKLNMLIVTDELTNIFNRRYLDEHLPALLKNLSLPDFSVSLIMLDIDKFKDINDTYGHLCGDFIIKEVASLLDSYIKNFGGWTCRYGGDEFIAAIENKSENETYTIINNFKTFIGTREFLYESNKINITCSFGVSYLNNENITFNDALNLVDTKLYKAKSSRNSVC</sequence>
<reference evidence="2 3" key="1">
    <citation type="submission" date="2020-04" db="EMBL/GenBank/DDBJ databases">
        <authorList>
            <person name="Hitch T.C.A."/>
            <person name="Wylensek D."/>
            <person name="Clavel T."/>
        </authorList>
    </citation>
    <scope>NUCLEOTIDE SEQUENCE [LARGE SCALE GENOMIC DNA]</scope>
    <source>
        <strain evidence="2 3">Med78_4-601-WT-2</strain>
    </source>
</reference>
<dbReference type="InterPro" id="IPR000160">
    <property type="entry name" value="GGDEF_dom"/>
</dbReference>
<dbReference type="InterPro" id="IPR050469">
    <property type="entry name" value="Diguanylate_Cyclase"/>
</dbReference>
<evidence type="ECO:0000313" key="2">
    <source>
        <dbReference type="EMBL" id="NME08450.1"/>
    </source>
</evidence>
<dbReference type="EMBL" id="JABAFD010000001">
    <property type="protein sequence ID" value="NME08450.1"/>
    <property type="molecule type" value="Genomic_DNA"/>
</dbReference>
<dbReference type="RefSeq" id="WP_168930821.1">
    <property type="nucleotide sequence ID" value="NZ_JABAFD010000001.1"/>
</dbReference>
<dbReference type="Proteomes" id="UP000573963">
    <property type="component" value="Unassembled WGS sequence"/>
</dbReference>
<dbReference type="GO" id="GO:0052621">
    <property type="term" value="F:diguanylate cyclase activity"/>
    <property type="evidence" value="ECO:0007669"/>
    <property type="project" value="TreeGrafter"/>
</dbReference>
<protein>
    <submittedName>
        <fullName evidence="2">GGDEF domain-containing protein</fullName>
    </submittedName>
</protein>
<dbReference type="InterPro" id="IPR029787">
    <property type="entry name" value="Nucleotide_cyclase"/>
</dbReference>
<dbReference type="PROSITE" id="PS50887">
    <property type="entry name" value="GGDEF"/>
    <property type="match status" value="1"/>
</dbReference>
<accession>A0AA44DIN8</accession>
<dbReference type="AlphaFoldDB" id="A0AA44DIN8"/>
<evidence type="ECO:0000259" key="1">
    <source>
        <dbReference type="PROSITE" id="PS50887"/>
    </source>
</evidence>
<dbReference type="SUPFAM" id="SSF55073">
    <property type="entry name" value="Nucleotide cyclase"/>
    <property type="match status" value="1"/>
</dbReference>
<evidence type="ECO:0000313" key="3">
    <source>
        <dbReference type="Proteomes" id="UP000573963"/>
    </source>
</evidence>
<dbReference type="NCBIfam" id="TIGR00254">
    <property type="entry name" value="GGDEF"/>
    <property type="match status" value="1"/>
</dbReference>
<dbReference type="CDD" id="cd01949">
    <property type="entry name" value="GGDEF"/>
    <property type="match status" value="1"/>
</dbReference>
<proteinExistence type="predicted"/>
<dbReference type="InterPro" id="IPR043128">
    <property type="entry name" value="Rev_trsase/Diguanyl_cyclase"/>
</dbReference>
<dbReference type="PANTHER" id="PTHR45138">
    <property type="entry name" value="REGULATORY COMPONENTS OF SENSORY TRANSDUCTION SYSTEM"/>
    <property type="match status" value="1"/>
</dbReference>
<dbReference type="Pfam" id="PF00990">
    <property type="entry name" value="GGDEF"/>
    <property type="match status" value="1"/>
</dbReference>
<comment type="caution">
    <text evidence="2">The sequence shown here is derived from an EMBL/GenBank/DDBJ whole genome shotgun (WGS) entry which is preliminary data.</text>
</comment>
<dbReference type="SMART" id="SM00267">
    <property type="entry name" value="GGDEF"/>
    <property type="match status" value="1"/>
</dbReference>
<name>A0AA44DIN8_PARBF</name>
<feature type="domain" description="GGDEF" evidence="1">
    <location>
        <begin position="156"/>
        <end position="285"/>
    </location>
</feature>
<dbReference type="PANTHER" id="PTHR45138:SF9">
    <property type="entry name" value="DIGUANYLATE CYCLASE DGCM-RELATED"/>
    <property type="match status" value="1"/>
</dbReference>
<organism evidence="2 3">
    <name type="scientific">Paraclostridium bifermentans</name>
    <name type="common">Clostridium bifermentans</name>
    <dbReference type="NCBI Taxonomy" id="1490"/>
    <lineage>
        <taxon>Bacteria</taxon>
        <taxon>Bacillati</taxon>
        <taxon>Bacillota</taxon>
        <taxon>Clostridia</taxon>
        <taxon>Peptostreptococcales</taxon>
        <taxon>Peptostreptococcaceae</taxon>
        <taxon>Paraclostridium</taxon>
    </lineage>
</organism>
<dbReference type="Gene3D" id="3.30.70.270">
    <property type="match status" value="1"/>
</dbReference>